<accession>A0AAD8NFM7</accession>
<name>A0AAD8NFM7_TARER</name>
<dbReference type="AlphaFoldDB" id="A0AAD8NFM7"/>
<evidence type="ECO:0000313" key="1">
    <source>
        <dbReference type="EMBL" id="KAK1406246.1"/>
    </source>
</evidence>
<proteinExistence type="predicted"/>
<organism evidence="1 2">
    <name type="scientific">Tagetes erecta</name>
    <name type="common">African marigold</name>
    <dbReference type="NCBI Taxonomy" id="13708"/>
    <lineage>
        <taxon>Eukaryota</taxon>
        <taxon>Viridiplantae</taxon>
        <taxon>Streptophyta</taxon>
        <taxon>Embryophyta</taxon>
        <taxon>Tracheophyta</taxon>
        <taxon>Spermatophyta</taxon>
        <taxon>Magnoliopsida</taxon>
        <taxon>eudicotyledons</taxon>
        <taxon>Gunneridae</taxon>
        <taxon>Pentapetalae</taxon>
        <taxon>asterids</taxon>
        <taxon>campanulids</taxon>
        <taxon>Asterales</taxon>
        <taxon>Asteraceae</taxon>
        <taxon>Asteroideae</taxon>
        <taxon>Heliantheae alliance</taxon>
        <taxon>Tageteae</taxon>
        <taxon>Tagetes</taxon>
    </lineage>
</organism>
<comment type="caution">
    <text evidence="1">The sequence shown here is derived from an EMBL/GenBank/DDBJ whole genome shotgun (WGS) entry which is preliminary data.</text>
</comment>
<dbReference type="EMBL" id="JAUHHV010000012">
    <property type="protein sequence ID" value="KAK1406246.1"/>
    <property type="molecule type" value="Genomic_DNA"/>
</dbReference>
<dbReference type="Proteomes" id="UP001229421">
    <property type="component" value="Unassembled WGS sequence"/>
</dbReference>
<sequence length="103" mass="11447">MKSILQEGNQIHTYFISFHFALQTPPKPSSSSTNTHTCKYIFSALQPKVSPIINKSILKTKVQTIQAQANGLNSAKGVTLSNKKTNYKYFPGIFFLKPLLKSG</sequence>
<protein>
    <submittedName>
        <fullName evidence="1">Uncharacterized protein</fullName>
    </submittedName>
</protein>
<gene>
    <name evidence="1" type="ORF">QVD17_41537</name>
</gene>
<reference evidence="1" key="1">
    <citation type="journal article" date="2023" name="bioRxiv">
        <title>Improved chromosome-level genome assembly for marigold (Tagetes erecta).</title>
        <authorList>
            <person name="Jiang F."/>
            <person name="Yuan L."/>
            <person name="Wang S."/>
            <person name="Wang H."/>
            <person name="Xu D."/>
            <person name="Wang A."/>
            <person name="Fan W."/>
        </authorList>
    </citation>
    <scope>NUCLEOTIDE SEQUENCE</scope>
    <source>
        <strain evidence="1">WSJ</strain>
        <tissue evidence="1">Leaf</tissue>
    </source>
</reference>
<evidence type="ECO:0000313" key="2">
    <source>
        <dbReference type="Proteomes" id="UP001229421"/>
    </source>
</evidence>
<keyword evidence="2" id="KW-1185">Reference proteome</keyword>